<dbReference type="Pfam" id="PF00069">
    <property type="entry name" value="Pkinase"/>
    <property type="match status" value="1"/>
</dbReference>
<protein>
    <recommendedName>
        <fullName evidence="10">Protein kinase domain-containing protein</fullName>
    </recommendedName>
</protein>
<name>A0A8C5QRH7_9ANUR</name>
<dbReference type="PROSITE" id="PS51285">
    <property type="entry name" value="AGC_KINASE_CTER"/>
    <property type="match status" value="1"/>
</dbReference>
<keyword evidence="4" id="KW-0418">Kinase</keyword>
<organism evidence="8 9">
    <name type="scientific">Leptobrachium leishanense</name>
    <name type="common">Leishan spiny toad</name>
    <dbReference type="NCBI Taxonomy" id="445787"/>
    <lineage>
        <taxon>Eukaryota</taxon>
        <taxon>Metazoa</taxon>
        <taxon>Chordata</taxon>
        <taxon>Craniata</taxon>
        <taxon>Vertebrata</taxon>
        <taxon>Euteleostomi</taxon>
        <taxon>Amphibia</taxon>
        <taxon>Batrachia</taxon>
        <taxon>Anura</taxon>
        <taxon>Pelobatoidea</taxon>
        <taxon>Megophryidae</taxon>
        <taxon>Leptobrachium</taxon>
    </lineage>
</organism>
<dbReference type="Ensembl" id="ENSLLET00000043697.1">
    <property type="protein sequence ID" value="ENSLLEP00000042015.1"/>
    <property type="gene ID" value="ENSLLEG00000026724.1"/>
</dbReference>
<reference evidence="8" key="2">
    <citation type="submission" date="2025-09" db="UniProtKB">
        <authorList>
            <consortium name="Ensembl"/>
        </authorList>
    </citation>
    <scope>IDENTIFICATION</scope>
</reference>
<dbReference type="GO" id="GO:0004674">
    <property type="term" value="F:protein serine/threonine kinase activity"/>
    <property type="evidence" value="ECO:0007669"/>
    <property type="project" value="UniProtKB-KW"/>
</dbReference>
<proteinExistence type="predicted"/>
<keyword evidence="9" id="KW-1185">Reference proteome</keyword>
<dbReference type="Gene3D" id="1.10.510.10">
    <property type="entry name" value="Transferase(Phosphotransferase) domain 1"/>
    <property type="match status" value="1"/>
</dbReference>
<dbReference type="GO" id="GO:0005524">
    <property type="term" value="F:ATP binding"/>
    <property type="evidence" value="ECO:0007669"/>
    <property type="project" value="UniProtKB-KW"/>
</dbReference>
<evidence type="ECO:0000313" key="9">
    <source>
        <dbReference type="Proteomes" id="UP000694569"/>
    </source>
</evidence>
<reference evidence="8" key="1">
    <citation type="submission" date="2025-08" db="UniProtKB">
        <authorList>
            <consortium name="Ensembl"/>
        </authorList>
    </citation>
    <scope>IDENTIFICATION</scope>
</reference>
<evidence type="ECO:0000256" key="3">
    <source>
        <dbReference type="ARBA" id="ARBA00022741"/>
    </source>
</evidence>
<dbReference type="PROSITE" id="PS50011">
    <property type="entry name" value="PROTEIN_KINASE_DOM"/>
    <property type="match status" value="1"/>
</dbReference>
<evidence type="ECO:0000259" key="7">
    <source>
        <dbReference type="PROSITE" id="PS51285"/>
    </source>
</evidence>
<dbReference type="OrthoDB" id="10047816at2759"/>
<evidence type="ECO:0000313" key="8">
    <source>
        <dbReference type="Ensembl" id="ENSLLEP00000042015.1"/>
    </source>
</evidence>
<keyword evidence="5" id="KW-0067">ATP-binding</keyword>
<dbReference type="InterPro" id="IPR000719">
    <property type="entry name" value="Prot_kinase_dom"/>
</dbReference>
<keyword evidence="1" id="KW-0723">Serine/threonine-protein kinase</keyword>
<evidence type="ECO:0000256" key="1">
    <source>
        <dbReference type="ARBA" id="ARBA00022527"/>
    </source>
</evidence>
<dbReference type="FunFam" id="1.10.510.10:FF:000210">
    <property type="entry name" value="Non-specific serine/threonine protein kinase"/>
    <property type="match status" value="1"/>
</dbReference>
<dbReference type="InterPro" id="IPR011009">
    <property type="entry name" value="Kinase-like_dom_sf"/>
</dbReference>
<dbReference type="AlphaFoldDB" id="A0A8C5QRH7"/>
<dbReference type="InterPro" id="IPR008271">
    <property type="entry name" value="Ser/Thr_kinase_AS"/>
</dbReference>
<dbReference type="PROSITE" id="PS00108">
    <property type="entry name" value="PROTEIN_KINASE_ST"/>
    <property type="match status" value="1"/>
</dbReference>
<keyword evidence="2" id="KW-0808">Transferase</keyword>
<accession>A0A8C5QRH7</accession>
<dbReference type="PANTHER" id="PTHR24351">
    <property type="entry name" value="RIBOSOMAL PROTEIN S6 KINASE"/>
    <property type="match status" value="1"/>
</dbReference>
<dbReference type="InterPro" id="IPR000961">
    <property type="entry name" value="AGC-kinase_C"/>
</dbReference>
<evidence type="ECO:0000256" key="4">
    <source>
        <dbReference type="ARBA" id="ARBA00022777"/>
    </source>
</evidence>
<keyword evidence="3" id="KW-0547">Nucleotide-binding</keyword>
<evidence type="ECO:0000256" key="2">
    <source>
        <dbReference type="ARBA" id="ARBA00022679"/>
    </source>
</evidence>
<dbReference type="Proteomes" id="UP000694569">
    <property type="component" value="Unplaced"/>
</dbReference>
<feature type="domain" description="Protein kinase" evidence="6">
    <location>
        <begin position="1"/>
        <end position="178"/>
    </location>
</feature>
<dbReference type="SUPFAM" id="SSF56112">
    <property type="entry name" value="Protein kinase-like (PK-like)"/>
    <property type="match status" value="1"/>
</dbReference>
<evidence type="ECO:0008006" key="10">
    <source>
        <dbReference type="Google" id="ProtNLM"/>
    </source>
</evidence>
<evidence type="ECO:0000259" key="6">
    <source>
        <dbReference type="PROSITE" id="PS50011"/>
    </source>
</evidence>
<evidence type="ECO:0000256" key="5">
    <source>
        <dbReference type="ARBA" id="ARBA00022840"/>
    </source>
</evidence>
<feature type="domain" description="AGC-kinase C-terminal" evidence="7">
    <location>
        <begin position="179"/>
        <end position="239"/>
    </location>
</feature>
<dbReference type="SMART" id="SM00220">
    <property type="entry name" value="S_TKc"/>
    <property type="match status" value="1"/>
</dbReference>
<dbReference type="GeneTree" id="ENSGT00940000154203"/>
<sequence>MEYMPGGSLSSYLSKKGRLSVEETRVLAAEIICGMQYLHSHGIVHRDLKPDNLLLDGEGHIKIADFGLVAENIIGDKKIRGQCGTRRYMAPEVLNNTAYGASADWWSLGVILSRLMTGKHPFNEKLYRPSFIQEVLTACPTFPDWLASDAADLLTQLLDKDPETRLGVNGNIRDHPFFAGVNWQEIEKRQVASPFLPLTSQDAQTHYMEELFSFILDNSSVSEEHLIRGLSFVNPEWKT</sequence>